<proteinExistence type="predicted"/>
<evidence type="ECO:0000313" key="3">
    <source>
        <dbReference type="Proteomes" id="UP001430306"/>
    </source>
</evidence>
<dbReference type="RefSeq" id="WP_230276517.1">
    <property type="nucleotide sequence ID" value="NZ_JAJKFW010000061.1"/>
</dbReference>
<evidence type="ECO:0000259" key="1">
    <source>
        <dbReference type="Pfam" id="PF12146"/>
    </source>
</evidence>
<organism evidence="2 3">
    <name type="scientific">Rhodopirellula halodulae</name>
    <dbReference type="NCBI Taxonomy" id="2894198"/>
    <lineage>
        <taxon>Bacteria</taxon>
        <taxon>Pseudomonadati</taxon>
        <taxon>Planctomycetota</taxon>
        <taxon>Planctomycetia</taxon>
        <taxon>Pirellulales</taxon>
        <taxon>Pirellulaceae</taxon>
        <taxon>Rhodopirellula</taxon>
    </lineage>
</organism>
<name>A0ABS8NMS9_9BACT</name>
<protein>
    <submittedName>
        <fullName evidence="2">Alpha/beta hydrolase</fullName>
    </submittedName>
</protein>
<dbReference type="Proteomes" id="UP001430306">
    <property type="component" value="Unassembled WGS sequence"/>
</dbReference>
<dbReference type="GO" id="GO:0016787">
    <property type="term" value="F:hydrolase activity"/>
    <property type="evidence" value="ECO:0007669"/>
    <property type="project" value="UniProtKB-KW"/>
</dbReference>
<keyword evidence="2" id="KW-0378">Hydrolase</keyword>
<gene>
    <name evidence="2" type="ORF">LOC71_21400</name>
</gene>
<dbReference type="Gene3D" id="3.40.50.1820">
    <property type="entry name" value="alpha/beta hydrolase"/>
    <property type="match status" value="1"/>
</dbReference>
<sequence>MSTTDLFPASFASTTTPATVAATKSTDVPTTRGGETFAEQAVVFGSHHHLVGVYHQPAQSIDAKTAAIFVTPGMLHHVGPFRLHVDLARTLGCRGLASFRFDLSGIGESLPVGSRGQSIERATDEIRQAIDWLQREHGIEQVILFGLCSGADDSLHAAVRDPRVSGVVAMDACGYRTGRFWIHRVGHYASRLVSARAWKRMLGRRLPRHNKNSAPAYRSIPMGTDLREFPSRKIALQEFQRLVDQGCRLHLVYTGGVSEYYNYENQFFDMLRGVRWKNHATVDFRPEMDHVAMLCEDRKWLVNRVCEQMIEFVHTGPTQPSR</sequence>
<accession>A0ABS8NMS9</accession>
<dbReference type="EMBL" id="JAJKFW010000061">
    <property type="protein sequence ID" value="MCC9644840.1"/>
    <property type="molecule type" value="Genomic_DNA"/>
</dbReference>
<evidence type="ECO:0000313" key="2">
    <source>
        <dbReference type="EMBL" id="MCC9644840.1"/>
    </source>
</evidence>
<dbReference type="InterPro" id="IPR029058">
    <property type="entry name" value="AB_hydrolase_fold"/>
</dbReference>
<dbReference type="SUPFAM" id="SSF53474">
    <property type="entry name" value="alpha/beta-Hydrolases"/>
    <property type="match status" value="1"/>
</dbReference>
<keyword evidence="3" id="KW-1185">Reference proteome</keyword>
<dbReference type="InterPro" id="IPR022742">
    <property type="entry name" value="Hydrolase_4"/>
</dbReference>
<feature type="domain" description="Serine aminopeptidase S33" evidence="1">
    <location>
        <begin position="65"/>
        <end position="172"/>
    </location>
</feature>
<dbReference type="Pfam" id="PF12146">
    <property type="entry name" value="Hydrolase_4"/>
    <property type="match status" value="1"/>
</dbReference>
<comment type="caution">
    <text evidence="2">The sequence shown here is derived from an EMBL/GenBank/DDBJ whole genome shotgun (WGS) entry which is preliminary data.</text>
</comment>
<reference evidence="2" key="1">
    <citation type="submission" date="2021-11" db="EMBL/GenBank/DDBJ databases">
        <title>Genome sequence.</title>
        <authorList>
            <person name="Sun Q."/>
        </authorList>
    </citation>
    <scope>NUCLEOTIDE SEQUENCE</scope>
    <source>
        <strain evidence="2">JC740</strain>
    </source>
</reference>